<dbReference type="GO" id="GO:0005886">
    <property type="term" value="C:plasma membrane"/>
    <property type="evidence" value="ECO:0007669"/>
    <property type="project" value="UniProtKB-SubCell"/>
</dbReference>
<evidence type="ECO:0000259" key="10">
    <source>
        <dbReference type="Pfam" id="PF04290"/>
    </source>
</evidence>
<evidence type="ECO:0000313" key="11">
    <source>
        <dbReference type="EMBL" id="GEM82853.1"/>
    </source>
</evidence>
<dbReference type="AlphaFoldDB" id="A0A511QZP8"/>
<feature type="transmembrane region" description="Helical" evidence="9">
    <location>
        <begin position="58"/>
        <end position="75"/>
    </location>
</feature>
<dbReference type="OrthoDB" id="9795655at2"/>
<keyword evidence="7 9" id="KW-0472">Membrane</keyword>
<feature type="domain" description="Tripartite ATP-independent periplasmic transporters DctQ component" evidence="10">
    <location>
        <begin position="54"/>
        <end position="166"/>
    </location>
</feature>
<evidence type="ECO:0000256" key="4">
    <source>
        <dbReference type="ARBA" id="ARBA00022519"/>
    </source>
</evidence>
<dbReference type="Proteomes" id="UP000321197">
    <property type="component" value="Unassembled WGS sequence"/>
</dbReference>
<dbReference type="InterPro" id="IPR007387">
    <property type="entry name" value="TRAP_DctQ"/>
</dbReference>
<accession>A0A511QZP8</accession>
<keyword evidence="5 9" id="KW-0812">Transmembrane</keyword>
<dbReference type="RefSeq" id="WP_119342005.1">
    <property type="nucleotide sequence ID" value="NZ_BJXL01000023.1"/>
</dbReference>
<comment type="caution">
    <text evidence="11">The sequence shown here is derived from an EMBL/GenBank/DDBJ whole genome shotgun (WGS) entry which is preliminary data.</text>
</comment>
<evidence type="ECO:0000256" key="8">
    <source>
        <dbReference type="ARBA" id="ARBA00038436"/>
    </source>
</evidence>
<name>A0A511QZP8_9DEIN</name>
<keyword evidence="6 9" id="KW-1133">Transmembrane helix</keyword>
<proteinExistence type="inferred from homology"/>
<feature type="transmembrane region" description="Helical" evidence="9">
    <location>
        <begin position="21"/>
        <end position="38"/>
    </location>
</feature>
<dbReference type="InterPro" id="IPR055348">
    <property type="entry name" value="DctQ"/>
</dbReference>
<comment type="similarity">
    <text evidence="8">Belongs to the TRAP transporter small permease family.</text>
</comment>
<gene>
    <name evidence="11" type="ORF">MHY01S_10190</name>
</gene>
<evidence type="ECO:0000256" key="7">
    <source>
        <dbReference type="ARBA" id="ARBA00023136"/>
    </source>
</evidence>
<protein>
    <submittedName>
        <fullName evidence="11">C4-dicarboxylate ABC transporter substrate-binding protein</fullName>
    </submittedName>
</protein>
<evidence type="ECO:0000256" key="9">
    <source>
        <dbReference type="SAM" id="Phobius"/>
    </source>
</evidence>
<sequence length="185" mass="20873">MQFLLAISRLIDTVNEWVGRVVLWLVVPMVAIGAYNAIGRSLDKSVGTRLASNTYFELQWYIFSLIFLLMVGYVLKHDGHIRVDVVYARLDERGRAWVNMLGSILFLVPFALVLFYVTLPLVSFSVQVREMSLDAGGLPRWPLKLMLLPAFILLALQGLSEFVKNLAFLRGVLPRLPHEAKGEVA</sequence>
<evidence type="ECO:0000256" key="6">
    <source>
        <dbReference type="ARBA" id="ARBA00022989"/>
    </source>
</evidence>
<evidence type="ECO:0000256" key="2">
    <source>
        <dbReference type="ARBA" id="ARBA00022448"/>
    </source>
</evidence>
<evidence type="ECO:0000256" key="3">
    <source>
        <dbReference type="ARBA" id="ARBA00022475"/>
    </source>
</evidence>
<dbReference type="EMBL" id="BJXL01000023">
    <property type="protein sequence ID" value="GEM82853.1"/>
    <property type="molecule type" value="Genomic_DNA"/>
</dbReference>
<feature type="transmembrane region" description="Helical" evidence="9">
    <location>
        <begin position="96"/>
        <end position="121"/>
    </location>
</feature>
<dbReference type="Pfam" id="PF04290">
    <property type="entry name" value="DctQ"/>
    <property type="match status" value="1"/>
</dbReference>
<dbReference type="PANTHER" id="PTHR35011">
    <property type="entry name" value="2,3-DIKETO-L-GULONATE TRAP TRANSPORTER SMALL PERMEASE PROTEIN YIAM"/>
    <property type="match status" value="1"/>
</dbReference>
<evidence type="ECO:0000256" key="1">
    <source>
        <dbReference type="ARBA" id="ARBA00004429"/>
    </source>
</evidence>
<evidence type="ECO:0000313" key="12">
    <source>
        <dbReference type="Proteomes" id="UP000321197"/>
    </source>
</evidence>
<keyword evidence="3" id="KW-1003">Cell membrane</keyword>
<dbReference type="PANTHER" id="PTHR35011:SF4">
    <property type="entry name" value="SLL1102 PROTEIN"/>
    <property type="match status" value="1"/>
</dbReference>
<comment type="subcellular location">
    <subcellularLocation>
        <location evidence="1">Cell inner membrane</location>
        <topology evidence="1">Multi-pass membrane protein</topology>
    </subcellularLocation>
</comment>
<evidence type="ECO:0000256" key="5">
    <source>
        <dbReference type="ARBA" id="ARBA00022692"/>
    </source>
</evidence>
<keyword evidence="4" id="KW-0997">Cell inner membrane</keyword>
<reference evidence="11 12" key="1">
    <citation type="submission" date="2019-07" db="EMBL/GenBank/DDBJ databases">
        <title>Whole genome shotgun sequence of Meiothermus hypogaeus NBRC 106114.</title>
        <authorList>
            <person name="Hosoyama A."/>
            <person name="Uohara A."/>
            <person name="Ohji S."/>
            <person name="Ichikawa N."/>
        </authorList>
    </citation>
    <scope>NUCLEOTIDE SEQUENCE [LARGE SCALE GENOMIC DNA]</scope>
    <source>
        <strain evidence="11 12">NBRC 106114</strain>
    </source>
</reference>
<keyword evidence="2" id="KW-0813">Transport</keyword>
<feature type="transmembrane region" description="Helical" evidence="9">
    <location>
        <begin position="141"/>
        <end position="160"/>
    </location>
</feature>
<organism evidence="11 12">
    <name type="scientific">Meiothermus hypogaeus NBRC 106114</name>
    <dbReference type="NCBI Taxonomy" id="1227553"/>
    <lineage>
        <taxon>Bacteria</taxon>
        <taxon>Thermotogati</taxon>
        <taxon>Deinococcota</taxon>
        <taxon>Deinococci</taxon>
        <taxon>Thermales</taxon>
        <taxon>Thermaceae</taxon>
        <taxon>Meiothermus</taxon>
    </lineage>
</organism>